<dbReference type="PANTHER" id="PTHR43210:SF5">
    <property type="entry name" value="DETHIOBIOTIN SYNTHETASE"/>
    <property type="match status" value="1"/>
</dbReference>
<keyword evidence="2" id="KW-0436">Ligase</keyword>
<dbReference type="HAMAP" id="MF_00336">
    <property type="entry name" value="BioD"/>
    <property type="match status" value="1"/>
</dbReference>
<organism evidence="3 4">
    <name type="scientific">Silvimonas iriomotensis</name>
    <dbReference type="NCBI Taxonomy" id="449662"/>
    <lineage>
        <taxon>Bacteria</taxon>
        <taxon>Pseudomonadati</taxon>
        <taxon>Pseudomonadota</taxon>
        <taxon>Betaproteobacteria</taxon>
        <taxon>Neisseriales</taxon>
        <taxon>Chitinibacteraceae</taxon>
        <taxon>Silvimonas</taxon>
    </lineage>
</organism>
<keyword evidence="2" id="KW-0460">Magnesium</keyword>
<dbReference type="Proteomes" id="UP000637267">
    <property type="component" value="Unassembled WGS sequence"/>
</dbReference>
<dbReference type="NCBIfam" id="TIGR00347">
    <property type="entry name" value="bioD"/>
    <property type="match status" value="1"/>
</dbReference>
<keyword evidence="2" id="KW-0479">Metal-binding</keyword>
<dbReference type="InterPro" id="IPR004472">
    <property type="entry name" value="DTB_synth_BioD"/>
</dbReference>
<comment type="cofactor">
    <cofactor evidence="2">
        <name>Mg(2+)</name>
        <dbReference type="ChEBI" id="CHEBI:18420"/>
    </cofactor>
</comment>
<comment type="similarity">
    <text evidence="2">Belongs to the dethiobiotin synthetase family.</text>
</comment>
<feature type="binding site" evidence="2">
    <location>
        <position position="43"/>
    </location>
    <ligand>
        <name>substrate</name>
    </ligand>
</feature>
<keyword evidence="2" id="KW-0963">Cytoplasm</keyword>
<dbReference type="PIRSF" id="PIRSF006755">
    <property type="entry name" value="DTB_synth"/>
    <property type="match status" value="1"/>
</dbReference>
<gene>
    <name evidence="2 3" type="primary">bioD</name>
    <name evidence="3" type="ORF">GCM10010970_17120</name>
</gene>
<evidence type="ECO:0000256" key="2">
    <source>
        <dbReference type="HAMAP-Rule" id="MF_00336"/>
    </source>
</evidence>
<comment type="pathway">
    <text evidence="2">Cofactor biosynthesis; biotin biosynthesis; biotin from 7,8-diaminononanoate: step 1/2.</text>
</comment>
<feature type="active site" evidence="2">
    <location>
        <position position="39"/>
    </location>
</feature>
<comment type="catalytic activity">
    <reaction evidence="2">
        <text>(7R,8S)-7,8-diammoniononanoate + CO2 + ATP = (4R,5S)-dethiobiotin + ADP + phosphate + 3 H(+)</text>
        <dbReference type="Rhea" id="RHEA:15805"/>
        <dbReference type="ChEBI" id="CHEBI:15378"/>
        <dbReference type="ChEBI" id="CHEBI:16526"/>
        <dbReference type="ChEBI" id="CHEBI:30616"/>
        <dbReference type="ChEBI" id="CHEBI:43474"/>
        <dbReference type="ChEBI" id="CHEBI:149469"/>
        <dbReference type="ChEBI" id="CHEBI:149473"/>
        <dbReference type="ChEBI" id="CHEBI:456216"/>
        <dbReference type="EC" id="6.3.3.3"/>
    </reaction>
</comment>
<evidence type="ECO:0000256" key="1">
    <source>
        <dbReference type="ARBA" id="ARBA00022756"/>
    </source>
</evidence>
<keyword evidence="2" id="KW-0067">ATP-binding</keyword>
<comment type="subcellular location">
    <subcellularLocation>
        <location evidence="2">Cytoplasm</location>
    </subcellularLocation>
</comment>
<feature type="binding site" evidence="2">
    <location>
        <begin position="182"/>
        <end position="183"/>
    </location>
    <ligand>
        <name>ATP</name>
        <dbReference type="ChEBI" id="CHEBI:30616"/>
    </ligand>
</feature>
<proteinExistence type="inferred from homology"/>
<name>A0ABQ2P8X6_9NEIS</name>
<sequence length="230" mass="24179">MQGTGFFVTGTDTEVGKTVATCQLLRAFAARGLASVGMKPVASGCELKTGADGQQYVWNADVAGHAEASSLKADPQLVNPYRFMPPIAPHLAAREVGVEVSLALLEARCRQLQQQADVVLVEGAGGWFAPLNDEAFMADLAATLGFPVILVVGMRLGCINHALLTAQAIRARGLVLAGWVANRVDPAMARYEENLATLQNTLAAPLIGQIAHHPQAEKGSLPAEAVAFLV</sequence>
<feature type="binding site" evidence="2">
    <location>
        <begin position="122"/>
        <end position="125"/>
    </location>
    <ligand>
        <name>ATP</name>
        <dbReference type="ChEBI" id="CHEBI:30616"/>
    </ligand>
</feature>
<evidence type="ECO:0000313" key="4">
    <source>
        <dbReference type="Proteomes" id="UP000637267"/>
    </source>
</evidence>
<accession>A0ABQ2P8X6</accession>
<feature type="binding site" evidence="2">
    <location>
        <position position="18"/>
    </location>
    <ligand>
        <name>Mg(2+)</name>
        <dbReference type="ChEBI" id="CHEBI:18420"/>
    </ligand>
</feature>
<keyword evidence="2" id="KW-0547">Nucleotide-binding</keyword>
<comment type="function">
    <text evidence="2">Catalyzes a mechanistically unusual reaction, the ATP-dependent insertion of CO2 between the N7 and N8 nitrogen atoms of 7,8-diaminopelargonic acid (DAPA, also called 7,8-diammoniononanoate) to form a ureido ring.</text>
</comment>
<dbReference type="InterPro" id="IPR027417">
    <property type="entry name" value="P-loop_NTPase"/>
</dbReference>
<dbReference type="Gene3D" id="3.40.50.300">
    <property type="entry name" value="P-loop containing nucleotide triphosphate hydrolases"/>
    <property type="match status" value="1"/>
</dbReference>
<dbReference type="EMBL" id="BMLX01000002">
    <property type="protein sequence ID" value="GGP20821.1"/>
    <property type="molecule type" value="Genomic_DNA"/>
</dbReference>
<evidence type="ECO:0000313" key="3">
    <source>
        <dbReference type="EMBL" id="GGP20821.1"/>
    </source>
</evidence>
<dbReference type="SUPFAM" id="SSF52540">
    <property type="entry name" value="P-loop containing nucleoside triphosphate hydrolases"/>
    <property type="match status" value="1"/>
</dbReference>
<protein>
    <recommendedName>
        <fullName evidence="2">ATP-dependent dethiobiotin synthetase BioD</fullName>
        <ecNumber evidence="2">6.3.3.3</ecNumber>
    </recommendedName>
    <alternativeName>
        <fullName evidence="2">DTB synthetase</fullName>
        <shortName evidence="2">DTBS</shortName>
    </alternativeName>
    <alternativeName>
        <fullName evidence="2">Dethiobiotin synthase</fullName>
    </alternativeName>
</protein>
<dbReference type="PANTHER" id="PTHR43210">
    <property type="entry name" value="DETHIOBIOTIN SYNTHETASE"/>
    <property type="match status" value="1"/>
</dbReference>
<comment type="subunit">
    <text evidence="2">Homodimer.</text>
</comment>
<feature type="binding site" evidence="2">
    <location>
        <begin position="14"/>
        <end position="19"/>
    </location>
    <ligand>
        <name>ATP</name>
        <dbReference type="ChEBI" id="CHEBI:30616"/>
    </ligand>
</feature>
<keyword evidence="1 2" id="KW-0093">Biotin biosynthesis</keyword>
<comment type="caution">
    <text evidence="3">The sequence shown here is derived from an EMBL/GenBank/DDBJ whole genome shotgun (WGS) entry which is preliminary data.</text>
</comment>
<feature type="binding site" evidence="2">
    <location>
        <position position="61"/>
    </location>
    <ligand>
        <name>ATP</name>
        <dbReference type="ChEBI" id="CHEBI:30616"/>
    </ligand>
</feature>
<dbReference type="Pfam" id="PF13500">
    <property type="entry name" value="AAA_26"/>
    <property type="match status" value="1"/>
</dbReference>
<feature type="binding site" evidence="2">
    <location>
        <position position="61"/>
    </location>
    <ligand>
        <name>Mg(2+)</name>
        <dbReference type="ChEBI" id="CHEBI:18420"/>
    </ligand>
</feature>
<dbReference type="EC" id="6.3.3.3" evidence="2"/>
<dbReference type="CDD" id="cd03109">
    <property type="entry name" value="DTBS"/>
    <property type="match status" value="1"/>
</dbReference>
<feature type="binding site" evidence="2">
    <location>
        <position position="122"/>
    </location>
    <ligand>
        <name>Mg(2+)</name>
        <dbReference type="ChEBI" id="CHEBI:18420"/>
    </ligand>
</feature>
<comment type="caution">
    <text evidence="2">Lacks conserved residue(s) required for the propagation of feature annotation.</text>
</comment>
<reference evidence="4" key="1">
    <citation type="journal article" date="2019" name="Int. J. Syst. Evol. Microbiol.">
        <title>The Global Catalogue of Microorganisms (GCM) 10K type strain sequencing project: providing services to taxonomists for standard genome sequencing and annotation.</title>
        <authorList>
            <consortium name="The Broad Institute Genomics Platform"/>
            <consortium name="The Broad Institute Genome Sequencing Center for Infectious Disease"/>
            <person name="Wu L."/>
            <person name="Ma J."/>
        </authorList>
    </citation>
    <scope>NUCLEOTIDE SEQUENCE [LARGE SCALE GENOMIC DNA]</scope>
    <source>
        <strain evidence="4">CGMCC 1.8859</strain>
    </source>
</reference>
<keyword evidence="4" id="KW-1185">Reference proteome</keyword>